<feature type="region of interest" description="Disordered" evidence="1">
    <location>
        <begin position="896"/>
        <end position="969"/>
    </location>
</feature>
<evidence type="ECO:0000256" key="1">
    <source>
        <dbReference type="SAM" id="MobiDB-lite"/>
    </source>
</evidence>
<feature type="region of interest" description="Disordered" evidence="1">
    <location>
        <begin position="1"/>
        <end position="58"/>
    </location>
</feature>
<feature type="compositionally biased region" description="Polar residues" evidence="1">
    <location>
        <begin position="1446"/>
        <end position="1460"/>
    </location>
</feature>
<feature type="compositionally biased region" description="Basic residues" evidence="1">
    <location>
        <begin position="2470"/>
        <end position="2481"/>
    </location>
</feature>
<feature type="compositionally biased region" description="Low complexity" evidence="1">
    <location>
        <begin position="2381"/>
        <end position="2415"/>
    </location>
</feature>
<feature type="compositionally biased region" description="Polar residues" evidence="1">
    <location>
        <begin position="2080"/>
        <end position="2100"/>
    </location>
</feature>
<feature type="compositionally biased region" description="Polar residues" evidence="1">
    <location>
        <begin position="1626"/>
        <end position="1636"/>
    </location>
</feature>
<feature type="compositionally biased region" description="Acidic residues" evidence="1">
    <location>
        <begin position="1196"/>
        <end position="1218"/>
    </location>
</feature>
<feature type="compositionally biased region" description="Low complexity" evidence="1">
    <location>
        <begin position="1764"/>
        <end position="1778"/>
    </location>
</feature>
<feature type="compositionally biased region" description="Low complexity" evidence="1">
    <location>
        <begin position="2276"/>
        <end position="2300"/>
    </location>
</feature>
<gene>
    <name evidence="2" type="primary">Cnig_chr_X.g23261</name>
    <name evidence="2" type="ORF">B9Z55_023261</name>
</gene>
<feature type="compositionally biased region" description="Low complexity" evidence="1">
    <location>
        <begin position="2771"/>
        <end position="2806"/>
    </location>
</feature>
<feature type="compositionally biased region" description="Polar residues" evidence="1">
    <location>
        <begin position="2054"/>
        <end position="2070"/>
    </location>
</feature>
<feature type="compositionally biased region" description="Basic residues" evidence="1">
    <location>
        <begin position="1"/>
        <end position="16"/>
    </location>
</feature>
<feature type="compositionally biased region" description="Polar residues" evidence="1">
    <location>
        <begin position="846"/>
        <end position="863"/>
    </location>
</feature>
<feature type="compositionally biased region" description="Polar residues" evidence="1">
    <location>
        <begin position="604"/>
        <end position="616"/>
    </location>
</feature>
<feature type="compositionally biased region" description="Acidic residues" evidence="1">
    <location>
        <begin position="1435"/>
        <end position="1445"/>
    </location>
</feature>
<feature type="compositionally biased region" description="Low complexity" evidence="1">
    <location>
        <begin position="2352"/>
        <end position="2361"/>
    </location>
</feature>
<feature type="compositionally biased region" description="Polar residues" evidence="1">
    <location>
        <begin position="1289"/>
        <end position="1304"/>
    </location>
</feature>
<organism evidence="2 3">
    <name type="scientific">Caenorhabditis nigoni</name>
    <dbReference type="NCBI Taxonomy" id="1611254"/>
    <lineage>
        <taxon>Eukaryota</taxon>
        <taxon>Metazoa</taxon>
        <taxon>Ecdysozoa</taxon>
        <taxon>Nematoda</taxon>
        <taxon>Chromadorea</taxon>
        <taxon>Rhabditida</taxon>
        <taxon>Rhabditina</taxon>
        <taxon>Rhabditomorpha</taxon>
        <taxon>Rhabditoidea</taxon>
        <taxon>Rhabditidae</taxon>
        <taxon>Peloderinae</taxon>
        <taxon>Caenorhabditis</taxon>
    </lineage>
</organism>
<feature type="region of interest" description="Disordered" evidence="1">
    <location>
        <begin position="2704"/>
        <end position="2750"/>
    </location>
</feature>
<feature type="compositionally biased region" description="Polar residues" evidence="1">
    <location>
        <begin position="2518"/>
        <end position="2527"/>
    </location>
</feature>
<feature type="compositionally biased region" description="Acidic residues" evidence="1">
    <location>
        <begin position="925"/>
        <end position="942"/>
    </location>
</feature>
<feature type="compositionally biased region" description="Acidic residues" evidence="1">
    <location>
        <begin position="668"/>
        <end position="684"/>
    </location>
</feature>
<feature type="compositionally biased region" description="Polar residues" evidence="1">
    <location>
        <begin position="904"/>
        <end position="916"/>
    </location>
</feature>
<feature type="compositionally biased region" description="Basic and acidic residues" evidence="1">
    <location>
        <begin position="1781"/>
        <end position="1791"/>
    </location>
</feature>
<feature type="compositionally biased region" description="Basic residues" evidence="1">
    <location>
        <begin position="2301"/>
        <end position="2313"/>
    </location>
</feature>
<feature type="compositionally biased region" description="Polar residues" evidence="1">
    <location>
        <begin position="637"/>
        <end position="664"/>
    </location>
</feature>
<feature type="compositionally biased region" description="Basic and acidic residues" evidence="1">
    <location>
        <begin position="439"/>
        <end position="453"/>
    </location>
</feature>
<feature type="compositionally biased region" description="Low complexity" evidence="1">
    <location>
        <begin position="2101"/>
        <end position="2119"/>
    </location>
</feature>
<evidence type="ECO:0000313" key="3">
    <source>
        <dbReference type="Proteomes" id="UP000230233"/>
    </source>
</evidence>
<feature type="region of interest" description="Disordered" evidence="1">
    <location>
        <begin position="1848"/>
        <end position="2688"/>
    </location>
</feature>
<feature type="compositionally biased region" description="Acidic residues" evidence="1">
    <location>
        <begin position="1611"/>
        <end position="1623"/>
    </location>
</feature>
<feature type="compositionally biased region" description="Basic and acidic residues" evidence="1">
    <location>
        <begin position="1323"/>
        <end position="1334"/>
    </location>
</feature>
<feature type="compositionally biased region" description="Acidic residues" evidence="1">
    <location>
        <begin position="1092"/>
        <end position="1107"/>
    </location>
</feature>
<feature type="compositionally biased region" description="Acidic residues" evidence="1">
    <location>
        <begin position="546"/>
        <end position="559"/>
    </location>
</feature>
<dbReference type="OrthoDB" id="10640650at2759"/>
<feature type="compositionally biased region" description="Low complexity" evidence="1">
    <location>
        <begin position="2240"/>
        <end position="2258"/>
    </location>
</feature>
<feature type="compositionally biased region" description="Low complexity" evidence="1">
    <location>
        <begin position="2583"/>
        <end position="2676"/>
    </location>
</feature>
<feature type="compositionally biased region" description="Low complexity" evidence="1">
    <location>
        <begin position="2482"/>
        <end position="2501"/>
    </location>
</feature>
<feature type="compositionally biased region" description="Basic and acidic residues" evidence="1">
    <location>
        <begin position="1642"/>
        <end position="1664"/>
    </location>
</feature>
<feature type="compositionally biased region" description="Basic and acidic residues" evidence="1">
    <location>
        <begin position="1396"/>
        <end position="1407"/>
    </location>
</feature>
<feature type="compositionally biased region" description="Low complexity" evidence="1">
    <location>
        <begin position="3063"/>
        <end position="3077"/>
    </location>
</feature>
<feature type="compositionally biased region" description="Polar residues" evidence="1">
    <location>
        <begin position="2909"/>
        <end position="2918"/>
    </location>
</feature>
<reference evidence="3" key="1">
    <citation type="submission" date="2017-10" db="EMBL/GenBank/DDBJ databases">
        <title>Rapid genome shrinkage in a self-fertile nematode reveals novel sperm competition proteins.</title>
        <authorList>
            <person name="Yin D."/>
            <person name="Schwarz E.M."/>
            <person name="Thomas C.G."/>
            <person name="Felde R.L."/>
            <person name="Korf I.F."/>
            <person name="Cutter A.D."/>
            <person name="Schartner C.M."/>
            <person name="Ralston E.J."/>
            <person name="Meyer B.J."/>
            <person name="Haag E.S."/>
        </authorList>
    </citation>
    <scope>NUCLEOTIDE SEQUENCE [LARGE SCALE GENOMIC DNA]</scope>
    <source>
        <strain evidence="3">JU1422</strain>
    </source>
</reference>
<feature type="compositionally biased region" description="Acidic residues" evidence="1">
    <location>
        <begin position="1178"/>
        <end position="1188"/>
    </location>
</feature>
<dbReference type="EMBL" id="PDUG01000006">
    <property type="protein sequence ID" value="PIC16785.1"/>
    <property type="molecule type" value="Genomic_DNA"/>
</dbReference>
<sequence>MTRRRTKGNTRGRRVRRPAESGDQLEDINMPSTSTAPTNVEIERGSGRKRDKNAERQRQEAELTVVANLVGNTIFTSYEKYQEVLEMALEKDSPHRKIWKEWTASFPDFGQRQRKRITRPRQEPVVSRLALSAKNLRPMNPDDMPASWPVELAETWAVVSSLEGYEKTKFRDFVQSLIAKNHFPDILHDLVLQLVKFIKLEGVALIPFEIHGSNPDMATFLYRFLSNQPIVQETKGGRRRRPNEQQAQIPELKPEKKLDVLHYLAEMIKKKCPANQATRFRKALSPVSTGCGKNYVVVDGKNGLSKLHVLLSGNVEFIPMKPQRTGLLTRNYLHLLPLLIACEYLLLPCPQTPIGGDGTTEEDGTAGKCGVCNQERNTLERLYFGLMKIDKCMKCLGKDFDETFFYKIKQLYNYNQRGDSDEPVEEDEELPVEEQEEKDEQKVRVHRPIKPEPRTPPPESNPGPSTSQQAVEVAYEDFDDSTATEVPENREEEDEDPDAATTTDEEEEVEKQAEKTPKTPDSSLRTYAKKVDEEAAAELPKTPESASEDVEQEEVEGHDEEGPWTPESASDAAAEMPRIPEYPKNVFDVSEEAAEEQPDVEIGSSPSPGQSTSRVSPTIYEREEENDDSSPERSPEKNSAVQHTPEDSTPNVTHSDSLSQSSTHESFIEDEKDEDDDRQEEGEYPTDAPDSTDSEKNLYEEEVVQDSSPAAENDIASFKNQKYENDDSNLREQPQSPDELATPNGTENAEENGIVSDDDEETSGEAKDVQEESEGIQLEVPMSTPQSPFSPNTAPGTVIEEIEPEVVTKDADSHEKVADHDEDNSDEGEEEEEDDEEEEENGQDSPAATPNPSYSLNLASEQIFQEDVEPTEFEDADTHETVADVDYEMKGDEIAGDVAMPNPEFSSPSNLASADTIQEGVVPEDVTEDLEDDQMVADEEEDKISGTDVSREGEEKDNEDFSLPNPEPYVSSNLVQEAIIQEHVKPEAVTEDDEDAVNVAQENVSLASGECAQEELKYGSTPKAAVQTVVKPEAVTEDSENEEEMEGIQESIMPAPKSSASSSPAPEAPTPRDFNQESLTDDNEDAAKVAQEDGEFDPEEYAPEEQENGWTPGATTQKDEKPEAVTEGSEDDQRAADDEEGISGEEKIDEEEDSQDSPVPASEPLYSTSPATKTSIQEDFEPEPSTDDADVHGEVADQDEYNADEGDKEEEDDDDENERDYPAPSSEYSTSSISTSKATIAEDLESKLVTEDADVQGKVADHDEESYDERYEEEDDDDDNERDYPALTSEYSISSSSNPQTTIQEEGLKSKLVTVDTDAQGKVADHDEISGVERYEEEEEESSASTPKSSNFSSSPPGDTTLGDVEPKPITDNAEEGEIFSDEDEPNAGEEIAENAEEKKEENERDSPPATPKSSDDSEGDVGDDDGKFAQEQSAGDEEEEEDEQNVSMSTPKSSYSSRLTPERPTHYDVEPEEQEQFADRDEDDCGRGDEEQEEDENEQASTTNTPDFSDSSSLTPGAVIPNEHTLNPHAAETSVSTVVDAEDTSRFEEAEYTEAPTEFEEPQVHSAKEADEDPMMLPNVVNPESQSRSSLANDAHDEDYHEDHSNGDLRDEEEFNDGEEEVSIIPQNIASNTENGFEDSLEQHRFSAPNSRREENGSREECKGTSTALWDQYQVWPTSEKPAGNESEKEVGSQQHGGDEDCQLEEKNNSEELVPEKATAEASNDERSTHIDLESKEALLKSPNMEKRDEKHGPSSLPSYTNSSISSVDSSISPDLSGCGKEEKATDCFEHSSTPNESIVRKTMISTDAEVAFEHQEHLDTRKRKLDLDVVEEDVAEKILRLEEEAAIVPESSDVPGSSIEAEPEKVREPSSERDVFEVLDSPLPQPENREPLLQASQLPKPEEEVPSAGPDNDGNLFVDRLFNELEAVEKLEQEQHQEQEEHQEPQQKENQPEQNDRHEQPEAQVQEDQSKQPMQQDHLDLQAQEDQEPEPDNELARLLDCSVDDWAKLERKRKSEDAEKGSPPKQPSLDSRRGSDMDNQSLQRPFSWDYSWAQTSSTDHQCTSSSLPPGNVIEQKRTPTMANSTPLAFSDFSQSRNMSSMPSTSNASSSSGIQSHRGSQEGIRSVEQSQQATGNAQEYDQSVQQRIPTGTEGNVNATEGPQLTPQDPHYWDFQNQADAHGRMHKERREREQRERCQYLDRLEEQRRQEPDRQLQEGVREAPIRDNQPTDQDAMGNAEPQQQQQQQQPQRPQQHQLLQHREQHLQPSGEAREAPNLANQSNPNQNQLQQLQHQIQHLPLPHRSHQQPRQQHHLVQQEGHQQARVQAPSLANQSNPLQNQQQELHHHHQRQGPQQLQHPLQQKEHYLQPSGGAREASNRLQQHQQNQVLQDHHQQQYQQAHQQLAQHQNVQQQLRMQPPVTAPEAPNRHIQPNPPQQNGPHAMKLQQWQQQQHQQPERQPQQQPEHQHQQLHHQNLHQHQHQLLQQQQLQPQQQQRMQPPVTAPEAPNRHIQPNPPQQNGSQDAMRQQQQQQQQPQHQQPAQNLPHQDLPQRQQTAEEVPNRADQQNPAQPREPLNMQPWTHPQLQQHHQRLQQQQQLQQQQLQQKQQQQTQQQLQPRQLLHQQPQQLQHQNQENPQHQNQENPQHQNQENPQHQHLQPQQQHRLQAPAAAAPAPNGNIQTNQTRQNEPLTAMMAARDENEMRLQHWQQLQHQNQQNPQHQLHQNQQRRLQAPAAAATIPNGDNQTNQARQNEPLDAMMAAREHNEMRLQHWQQQQQPQQLQHQNQQNPQLQRHQPQQQQRMQPQAAAAPDPNCDNQRNPAQQNGPLDEMQRWHQQRLQHYHQQPQQRPDVIEVPVQQPNPFQQNLAGGMVPQGAKNAEQEIQQLHNPQQQPQQQTRGVVNAPVQRPNPFQQGQNLEQQRQWQHHQFQQQQRQQQQRPDVIEVPVQHQNPFQQNQAGGMMPQGARNAEQERQQLQNQQQQQPQQQTRGVVNAPGHQPNPFQQGQNLEQQRQWQQQRIQQQQQQQQQRPDIIELPVQQQNPFQQNLAGGMNPQGARNAEQERQWQQQQIHQQQQQQQLRPDVAGAQAHQPNPFQQDHVMAAEARTAEQQRQWQHHQFQQQQRQQQYLQWQQQQQQLHQRQQQEQQLQQQQQQLHQRQQQEQVQQQQQQQNQHQHQQQQLQLQHQQQQVQQQLHNRPQPPRRDSAEAPRPNHQPGAMMQPGAQNVQQQPQQQRQQQQPNVQHAQQYFGHQGFPNHGQQFNQGQMDPMQMQWFEQQQNMAYWHRQHQNHAVQRGVAPPFHHGTQQVFGQDQRMNMMQQAPNPMMNNAYPEMGFNPMMHQGMMPQNQHHQPPM</sequence>
<feature type="region of interest" description="Disordered" evidence="1">
    <location>
        <begin position="417"/>
        <end position="865"/>
    </location>
</feature>
<feature type="compositionally biased region" description="Low complexity" evidence="1">
    <location>
        <begin position="1222"/>
        <end position="1241"/>
    </location>
</feature>
<feature type="compositionally biased region" description="Polar residues" evidence="1">
    <location>
        <begin position="783"/>
        <end position="795"/>
    </location>
</feature>
<feature type="compositionally biased region" description="Acidic residues" evidence="1">
    <location>
        <begin position="820"/>
        <end position="842"/>
    </location>
</feature>
<feature type="compositionally biased region" description="Low complexity" evidence="1">
    <location>
        <begin position="2884"/>
        <end position="2896"/>
    </location>
</feature>
<feature type="compositionally biased region" description="Low complexity" evidence="1">
    <location>
        <begin position="2973"/>
        <end position="2986"/>
    </location>
</feature>
<feature type="compositionally biased region" description="Low complexity" evidence="1">
    <location>
        <begin position="3174"/>
        <end position="3192"/>
    </location>
</feature>
<feature type="compositionally biased region" description="Polar residues" evidence="1">
    <location>
        <begin position="2319"/>
        <end position="2338"/>
    </location>
</feature>
<feature type="region of interest" description="Disordered" evidence="1">
    <location>
        <begin position="3174"/>
        <end position="3241"/>
    </location>
</feature>
<feature type="compositionally biased region" description="Basic and acidic residues" evidence="1">
    <location>
        <begin position="1595"/>
        <end position="1610"/>
    </location>
</feature>
<protein>
    <submittedName>
        <fullName evidence="2">Uncharacterized protein</fullName>
    </submittedName>
</protein>
<feature type="compositionally biased region" description="Basic and acidic residues" evidence="1">
    <location>
        <begin position="2188"/>
        <end position="2225"/>
    </location>
</feature>
<evidence type="ECO:0000313" key="2">
    <source>
        <dbReference type="EMBL" id="PIC16785.1"/>
    </source>
</evidence>
<feature type="region of interest" description="Disordered" evidence="1">
    <location>
        <begin position="2952"/>
        <end position="3028"/>
    </location>
</feature>
<feature type="compositionally biased region" description="Basic and acidic residues" evidence="1">
    <location>
        <begin position="721"/>
        <end position="730"/>
    </location>
</feature>
<feature type="compositionally biased region" description="Low complexity" evidence="1">
    <location>
        <begin position="2919"/>
        <end position="2938"/>
    </location>
</feature>
<dbReference type="Proteomes" id="UP000230233">
    <property type="component" value="Chromosome X"/>
</dbReference>
<name>A0A2G5SNU3_9PELO</name>
<feature type="compositionally biased region" description="Acidic residues" evidence="1">
    <location>
        <begin position="1373"/>
        <end position="1395"/>
    </location>
</feature>
<feature type="compositionally biased region" description="Low complexity" evidence="1">
    <location>
        <begin position="2446"/>
        <end position="2465"/>
    </location>
</feature>
<feature type="compositionally biased region" description="Polar residues" evidence="1">
    <location>
        <begin position="2815"/>
        <end position="2826"/>
    </location>
</feature>
<feature type="compositionally biased region" description="Polar residues" evidence="1">
    <location>
        <begin position="2678"/>
        <end position="2688"/>
    </location>
</feature>
<feature type="compositionally biased region" description="Polar residues" evidence="1">
    <location>
        <begin position="2128"/>
        <end position="2167"/>
    </location>
</feature>
<feature type="compositionally biased region" description="Acidic residues" evidence="1">
    <location>
        <begin position="421"/>
        <end position="438"/>
    </location>
</feature>
<feature type="compositionally biased region" description="Basic and acidic residues" evidence="1">
    <location>
        <begin position="2007"/>
        <end position="2024"/>
    </location>
</feature>
<feature type="compositionally biased region" description="Low complexity" evidence="1">
    <location>
        <begin position="1343"/>
        <end position="1357"/>
    </location>
</feature>
<feature type="compositionally biased region" description="Basic and acidic residues" evidence="1">
    <location>
        <begin position="41"/>
        <end position="58"/>
    </location>
</feature>
<feature type="compositionally biased region" description="Low complexity" evidence="1">
    <location>
        <begin position="1051"/>
        <end position="1065"/>
    </location>
</feature>
<feature type="compositionally biased region" description="Acidic residues" evidence="1">
    <location>
        <begin position="1035"/>
        <end position="1047"/>
    </location>
</feature>
<feature type="compositionally biased region" description="Acidic residues" evidence="1">
    <location>
        <begin position="1262"/>
        <end position="1281"/>
    </location>
</feature>
<feature type="compositionally biased region" description="Acidic residues" evidence="1">
    <location>
        <begin position="1985"/>
        <end position="1995"/>
    </location>
</feature>
<feature type="compositionally biased region" description="Acidic residues" evidence="1">
    <location>
        <begin position="490"/>
        <end position="509"/>
    </location>
</feature>
<feature type="compositionally biased region" description="Basic and acidic residues" evidence="1">
    <location>
        <begin position="1864"/>
        <end position="1878"/>
    </location>
</feature>
<feature type="region of interest" description="Disordered" evidence="1">
    <location>
        <begin position="2768"/>
        <end position="2827"/>
    </location>
</feature>
<comment type="caution">
    <text evidence="2">The sequence shown here is derived from an EMBL/GenBank/DDBJ whole genome shotgun (WGS) entry which is preliminary data.</text>
</comment>
<feature type="compositionally biased region" description="Acidic residues" evidence="1">
    <location>
        <begin position="1471"/>
        <end position="1499"/>
    </location>
</feature>
<accession>A0A2G5SNU3</accession>
<feature type="compositionally biased region" description="Basic and acidic residues" evidence="1">
    <location>
        <begin position="1705"/>
        <end position="1754"/>
    </location>
</feature>
<feature type="region of interest" description="Disordered" evidence="1">
    <location>
        <begin position="1029"/>
        <end position="1802"/>
    </location>
</feature>
<feature type="compositionally biased region" description="Low complexity" evidence="1">
    <location>
        <begin position="3002"/>
        <end position="3028"/>
    </location>
</feature>
<feature type="region of interest" description="Disordered" evidence="1">
    <location>
        <begin position="3043"/>
        <end position="3089"/>
    </location>
</feature>
<feature type="compositionally biased region" description="Polar residues" evidence="1">
    <location>
        <begin position="1501"/>
        <end position="1516"/>
    </location>
</feature>
<feature type="compositionally biased region" description="Low complexity" evidence="1">
    <location>
        <begin position="2528"/>
        <end position="2548"/>
    </location>
</feature>
<feature type="compositionally biased region" description="Acidic residues" evidence="1">
    <location>
        <begin position="589"/>
        <end position="599"/>
    </location>
</feature>
<feature type="compositionally biased region" description="Low complexity" evidence="1">
    <location>
        <begin position="2706"/>
        <end position="2738"/>
    </location>
</feature>
<feature type="compositionally biased region" description="Polar residues" evidence="1">
    <location>
        <begin position="1165"/>
        <end position="1177"/>
    </location>
</feature>
<proteinExistence type="predicted"/>
<keyword evidence="3" id="KW-1185">Reference proteome</keyword>
<feature type="compositionally biased region" description="Polar residues" evidence="1">
    <location>
        <begin position="1583"/>
        <end position="1593"/>
    </location>
</feature>
<dbReference type="STRING" id="1611254.A0A2G5SNU3"/>
<feature type="compositionally biased region" description="Basic and acidic residues" evidence="1">
    <location>
        <begin position="1461"/>
        <end position="1470"/>
    </location>
</feature>
<feature type="compositionally biased region" description="Basic and acidic residues" evidence="1">
    <location>
        <begin position="943"/>
        <end position="954"/>
    </location>
</feature>
<feature type="compositionally biased region" description="Basic and acidic residues" evidence="1">
    <location>
        <begin position="1923"/>
        <end position="1963"/>
    </location>
</feature>
<feature type="compositionally biased region" description="Acidic residues" evidence="1">
    <location>
        <begin position="1137"/>
        <end position="1155"/>
    </location>
</feature>
<feature type="region of interest" description="Disordered" evidence="1">
    <location>
        <begin position="2884"/>
        <end position="2940"/>
    </location>
</feature>
<feature type="compositionally biased region" description="Basic and acidic residues" evidence="1">
    <location>
        <begin position="806"/>
        <end position="819"/>
    </location>
</feature>
<feature type="compositionally biased region" description="Low complexity" evidence="1">
    <location>
        <begin position="3218"/>
        <end position="3241"/>
    </location>
</feature>